<name>A0A8T0JSM3_PHAAN</name>
<proteinExistence type="predicted"/>
<accession>A0A8T0JSM3</accession>
<gene>
    <name evidence="2" type="ORF">HKW66_Vig0201350</name>
</gene>
<dbReference type="Proteomes" id="UP000743370">
    <property type="component" value="Unassembled WGS sequence"/>
</dbReference>
<reference evidence="2 3" key="1">
    <citation type="submission" date="2020-05" db="EMBL/GenBank/DDBJ databases">
        <title>Vigna angularis (adzuki bean) Var. LongXiaoDou No. 4 denovo assembly.</title>
        <authorList>
            <person name="Xiang H."/>
        </authorList>
    </citation>
    <scope>NUCLEOTIDE SEQUENCE [LARGE SCALE GENOMIC DNA]</scope>
    <source>
        <tissue evidence="2">Leaf</tissue>
    </source>
</reference>
<evidence type="ECO:0000313" key="3">
    <source>
        <dbReference type="Proteomes" id="UP000743370"/>
    </source>
</evidence>
<protein>
    <submittedName>
        <fullName evidence="2">Uncharacterized protein</fullName>
    </submittedName>
</protein>
<sequence length="164" mass="18415">MLQCCRSKKIENLFQKKDICWEWFLRGNPIIRATLHLDEGPIPENGVHEFGMGSEEVVMKRIEDNQRKMVEMNKELRTLAAMVGDGKEEREHPSFFEEGGTCVVDADGEADDGEGDDGKADDGHVDDGVDEEAQCLETVSYTDAGGCLEEKNEDVEDILMLYLL</sequence>
<feature type="compositionally biased region" description="Acidic residues" evidence="1">
    <location>
        <begin position="106"/>
        <end position="115"/>
    </location>
</feature>
<comment type="caution">
    <text evidence="2">The sequence shown here is derived from an EMBL/GenBank/DDBJ whole genome shotgun (WGS) entry which is preliminary data.</text>
</comment>
<feature type="compositionally biased region" description="Basic and acidic residues" evidence="1">
    <location>
        <begin position="116"/>
        <end position="127"/>
    </location>
</feature>
<dbReference type="EMBL" id="JABFOF010000009">
    <property type="protein sequence ID" value="KAG2380763.1"/>
    <property type="molecule type" value="Genomic_DNA"/>
</dbReference>
<evidence type="ECO:0000256" key="1">
    <source>
        <dbReference type="SAM" id="MobiDB-lite"/>
    </source>
</evidence>
<evidence type="ECO:0000313" key="2">
    <source>
        <dbReference type="EMBL" id="KAG2380763.1"/>
    </source>
</evidence>
<feature type="region of interest" description="Disordered" evidence="1">
    <location>
        <begin position="105"/>
        <end position="127"/>
    </location>
</feature>
<organism evidence="2 3">
    <name type="scientific">Phaseolus angularis</name>
    <name type="common">Azuki bean</name>
    <name type="synonym">Vigna angularis</name>
    <dbReference type="NCBI Taxonomy" id="3914"/>
    <lineage>
        <taxon>Eukaryota</taxon>
        <taxon>Viridiplantae</taxon>
        <taxon>Streptophyta</taxon>
        <taxon>Embryophyta</taxon>
        <taxon>Tracheophyta</taxon>
        <taxon>Spermatophyta</taxon>
        <taxon>Magnoliopsida</taxon>
        <taxon>eudicotyledons</taxon>
        <taxon>Gunneridae</taxon>
        <taxon>Pentapetalae</taxon>
        <taxon>rosids</taxon>
        <taxon>fabids</taxon>
        <taxon>Fabales</taxon>
        <taxon>Fabaceae</taxon>
        <taxon>Papilionoideae</taxon>
        <taxon>50 kb inversion clade</taxon>
        <taxon>NPAAA clade</taxon>
        <taxon>indigoferoid/millettioid clade</taxon>
        <taxon>Phaseoleae</taxon>
        <taxon>Vigna</taxon>
    </lineage>
</organism>
<dbReference type="AlphaFoldDB" id="A0A8T0JSM3"/>